<reference evidence="6 7" key="1">
    <citation type="submission" date="2017-05" db="EMBL/GenBank/DDBJ databases">
        <title>De novo genome assembly of Deniococcus indicus strain DR1.</title>
        <authorList>
            <person name="Chauhan D."/>
            <person name="Yennamalli R.M."/>
            <person name="Priyadarshini R."/>
        </authorList>
    </citation>
    <scope>NUCLEOTIDE SEQUENCE [LARGE SCALE GENOMIC DNA]</scope>
    <source>
        <strain evidence="6 7">DR1</strain>
    </source>
</reference>
<evidence type="ECO:0000256" key="4">
    <source>
        <dbReference type="ARBA" id="ARBA00023237"/>
    </source>
</evidence>
<gene>
    <name evidence="6" type="ORF">CBQ26_01015</name>
</gene>
<dbReference type="GO" id="GO:0009279">
    <property type="term" value="C:cell outer membrane"/>
    <property type="evidence" value="ECO:0007669"/>
    <property type="project" value="UniProtKB-SubCell"/>
</dbReference>
<evidence type="ECO:0000256" key="1">
    <source>
        <dbReference type="ARBA" id="ARBA00004203"/>
    </source>
</evidence>
<protein>
    <submittedName>
        <fullName evidence="6">Uncharacterized protein</fullName>
    </submittedName>
</protein>
<proteinExistence type="predicted"/>
<keyword evidence="5" id="KW-0812">Transmembrane</keyword>
<organism evidence="6 7">
    <name type="scientific">Deinococcus indicus</name>
    <dbReference type="NCBI Taxonomy" id="223556"/>
    <lineage>
        <taxon>Bacteria</taxon>
        <taxon>Thermotogati</taxon>
        <taxon>Deinococcota</taxon>
        <taxon>Deinococci</taxon>
        <taxon>Deinococcales</taxon>
        <taxon>Deinococcaceae</taxon>
        <taxon>Deinococcus</taxon>
    </lineage>
</organism>
<dbReference type="SUPFAM" id="SSF54523">
    <property type="entry name" value="Pili subunits"/>
    <property type="match status" value="1"/>
</dbReference>
<keyword evidence="5" id="KW-1133">Transmembrane helix</keyword>
<comment type="subcellular location">
    <subcellularLocation>
        <location evidence="1">Cell outer membrane</location>
        <topology evidence="1">Single-pass membrane protein</topology>
    </subcellularLocation>
    <subcellularLocation>
        <location evidence="2">Periplasm</location>
    </subcellularLocation>
</comment>
<evidence type="ECO:0000313" key="7">
    <source>
        <dbReference type="Proteomes" id="UP000197208"/>
    </source>
</evidence>
<dbReference type="GO" id="GO:0042597">
    <property type="term" value="C:periplasmic space"/>
    <property type="evidence" value="ECO:0007669"/>
    <property type="project" value="UniProtKB-SubCell"/>
</dbReference>
<dbReference type="AlphaFoldDB" id="A0A246BT26"/>
<keyword evidence="3" id="KW-0574">Periplasm</keyword>
<dbReference type="NCBIfam" id="TIGR02532">
    <property type="entry name" value="IV_pilin_GFxxxE"/>
    <property type="match status" value="1"/>
</dbReference>
<dbReference type="Pfam" id="PF07963">
    <property type="entry name" value="N_methyl"/>
    <property type="match status" value="1"/>
</dbReference>
<sequence>MDLMSTLLFLWKTMNKARKIQGFTLIEFLITIAVIGILSGTLLPFLLGAQKRAYDTGASACAKSIQTVQGISMIDSKEYMLVGSGANQINRSTDGINATCKTPYLYYKDRSSPSNMKHTYTIDLWDSRGKEVFTITDQSLEKDAIGATPFSSTGLGGANIP</sequence>
<keyword evidence="5" id="KW-0472">Membrane</keyword>
<evidence type="ECO:0000256" key="2">
    <source>
        <dbReference type="ARBA" id="ARBA00004418"/>
    </source>
</evidence>
<dbReference type="InterPro" id="IPR045584">
    <property type="entry name" value="Pilin-like"/>
</dbReference>
<dbReference type="InterPro" id="IPR012902">
    <property type="entry name" value="N_methyl_site"/>
</dbReference>
<comment type="caution">
    <text evidence="6">The sequence shown here is derived from an EMBL/GenBank/DDBJ whole genome shotgun (WGS) entry which is preliminary data.</text>
</comment>
<name>A0A246BT26_9DEIO</name>
<evidence type="ECO:0000256" key="5">
    <source>
        <dbReference type="SAM" id="Phobius"/>
    </source>
</evidence>
<keyword evidence="4" id="KW-0998">Cell outer membrane</keyword>
<feature type="transmembrane region" description="Helical" evidence="5">
    <location>
        <begin position="20"/>
        <end position="47"/>
    </location>
</feature>
<dbReference type="EMBL" id="NHMK01000004">
    <property type="protein sequence ID" value="OWL98831.1"/>
    <property type="molecule type" value="Genomic_DNA"/>
</dbReference>
<keyword evidence="7" id="KW-1185">Reference proteome</keyword>
<dbReference type="Gene3D" id="3.30.700.10">
    <property type="entry name" value="Glycoprotein, Type 4 Pilin"/>
    <property type="match status" value="1"/>
</dbReference>
<dbReference type="Proteomes" id="UP000197208">
    <property type="component" value="Unassembled WGS sequence"/>
</dbReference>
<accession>A0A246BT26</accession>
<dbReference type="SMR" id="A0A246BT26"/>
<evidence type="ECO:0000313" key="6">
    <source>
        <dbReference type="EMBL" id="OWL98831.1"/>
    </source>
</evidence>
<evidence type="ECO:0000256" key="3">
    <source>
        <dbReference type="ARBA" id="ARBA00022764"/>
    </source>
</evidence>
<dbReference type="PROSITE" id="PS00409">
    <property type="entry name" value="PROKAR_NTER_METHYL"/>
    <property type="match status" value="1"/>
</dbReference>